<dbReference type="AlphaFoldDB" id="A0A7S1ZMX2"/>
<gene>
    <name evidence="2" type="ORF">OSIN01602_LOCUS12285</name>
</gene>
<feature type="chain" id="PRO_5031509847" description="Pherophorin domain-containing protein" evidence="1">
    <location>
        <begin position="18"/>
        <end position="202"/>
    </location>
</feature>
<name>A0A7S1ZMX2_TRICV</name>
<protein>
    <recommendedName>
        <fullName evidence="3">Pherophorin domain-containing protein</fullName>
    </recommendedName>
</protein>
<feature type="signal peptide" evidence="1">
    <location>
        <begin position="1"/>
        <end position="17"/>
    </location>
</feature>
<organism evidence="2">
    <name type="scientific">Trieres chinensis</name>
    <name type="common">Marine centric diatom</name>
    <name type="synonym">Odontella sinensis</name>
    <dbReference type="NCBI Taxonomy" id="1514140"/>
    <lineage>
        <taxon>Eukaryota</taxon>
        <taxon>Sar</taxon>
        <taxon>Stramenopiles</taxon>
        <taxon>Ochrophyta</taxon>
        <taxon>Bacillariophyta</taxon>
        <taxon>Mediophyceae</taxon>
        <taxon>Biddulphiophycidae</taxon>
        <taxon>Eupodiscales</taxon>
        <taxon>Parodontellaceae</taxon>
        <taxon>Trieres</taxon>
    </lineage>
</organism>
<dbReference type="EMBL" id="HBGO01021392">
    <property type="protein sequence ID" value="CAD9343834.1"/>
    <property type="molecule type" value="Transcribed_RNA"/>
</dbReference>
<sequence>MRQILSALVLLASIAHAKQSAKQGLSQSLKHAKNKTACDYIHPEELPKECFCKEPGPFSLLVQCNKKFTNKYFNDTIGMKIDVEPCNPLGSSISLDVVEKDHDIDYTITGIRAGESKNIPIPGLSILVPGIGHLGVDAAVYIGGNPDQLTLKVGLNACVAVSDKNMCASSIPGLKKILPWYVLSGTYAFGEICKNNATLAEM</sequence>
<keyword evidence="1" id="KW-0732">Signal</keyword>
<evidence type="ECO:0000256" key="1">
    <source>
        <dbReference type="SAM" id="SignalP"/>
    </source>
</evidence>
<evidence type="ECO:0008006" key="3">
    <source>
        <dbReference type="Google" id="ProtNLM"/>
    </source>
</evidence>
<proteinExistence type="predicted"/>
<evidence type="ECO:0000313" key="2">
    <source>
        <dbReference type="EMBL" id="CAD9343834.1"/>
    </source>
</evidence>
<accession>A0A7S1ZMX2</accession>
<reference evidence="2" key="1">
    <citation type="submission" date="2021-01" db="EMBL/GenBank/DDBJ databases">
        <authorList>
            <person name="Corre E."/>
            <person name="Pelletier E."/>
            <person name="Niang G."/>
            <person name="Scheremetjew M."/>
            <person name="Finn R."/>
            <person name="Kale V."/>
            <person name="Holt S."/>
            <person name="Cochrane G."/>
            <person name="Meng A."/>
            <person name="Brown T."/>
            <person name="Cohen L."/>
        </authorList>
    </citation>
    <scope>NUCLEOTIDE SEQUENCE</scope>
    <source>
        <strain evidence="2">Grunow 1884</strain>
    </source>
</reference>